<keyword evidence="1" id="KW-0472">Membrane</keyword>
<feature type="transmembrane region" description="Helical" evidence="1">
    <location>
        <begin position="53"/>
        <end position="70"/>
    </location>
</feature>
<evidence type="ECO:0000313" key="3">
    <source>
        <dbReference type="Proteomes" id="UP000799536"/>
    </source>
</evidence>
<dbReference type="AlphaFoldDB" id="A0A9P4MTT2"/>
<dbReference type="Proteomes" id="UP000799536">
    <property type="component" value="Unassembled WGS sequence"/>
</dbReference>
<gene>
    <name evidence="2" type="ORF">GQ43DRAFT_257374</name>
</gene>
<name>A0A9P4MTT2_9PLEO</name>
<keyword evidence="3" id="KW-1185">Reference proteome</keyword>
<keyword evidence="1" id="KW-0812">Transmembrane</keyword>
<accession>A0A9P4MTT2</accession>
<organism evidence="2 3">
    <name type="scientific">Delitschia confertaspora ATCC 74209</name>
    <dbReference type="NCBI Taxonomy" id="1513339"/>
    <lineage>
        <taxon>Eukaryota</taxon>
        <taxon>Fungi</taxon>
        <taxon>Dikarya</taxon>
        <taxon>Ascomycota</taxon>
        <taxon>Pezizomycotina</taxon>
        <taxon>Dothideomycetes</taxon>
        <taxon>Pleosporomycetidae</taxon>
        <taxon>Pleosporales</taxon>
        <taxon>Delitschiaceae</taxon>
        <taxon>Delitschia</taxon>
    </lineage>
</organism>
<protein>
    <submittedName>
        <fullName evidence="2">Uncharacterized protein</fullName>
    </submittedName>
</protein>
<proteinExistence type="predicted"/>
<evidence type="ECO:0000313" key="2">
    <source>
        <dbReference type="EMBL" id="KAF2196430.1"/>
    </source>
</evidence>
<evidence type="ECO:0000256" key="1">
    <source>
        <dbReference type="SAM" id="Phobius"/>
    </source>
</evidence>
<comment type="caution">
    <text evidence="2">The sequence shown here is derived from an EMBL/GenBank/DDBJ whole genome shotgun (WGS) entry which is preliminary data.</text>
</comment>
<keyword evidence="1" id="KW-1133">Transmembrane helix</keyword>
<reference evidence="2" key="1">
    <citation type="journal article" date="2020" name="Stud. Mycol.">
        <title>101 Dothideomycetes genomes: a test case for predicting lifestyles and emergence of pathogens.</title>
        <authorList>
            <person name="Haridas S."/>
            <person name="Albert R."/>
            <person name="Binder M."/>
            <person name="Bloem J."/>
            <person name="Labutti K."/>
            <person name="Salamov A."/>
            <person name="Andreopoulos B."/>
            <person name="Baker S."/>
            <person name="Barry K."/>
            <person name="Bills G."/>
            <person name="Bluhm B."/>
            <person name="Cannon C."/>
            <person name="Castanera R."/>
            <person name="Culley D."/>
            <person name="Daum C."/>
            <person name="Ezra D."/>
            <person name="Gonzalez J."/>
            <person name="Henrissat B."/>
            <person name="Kuo A."/>
            <person name="Liang C."/>
            <person name="Lipzen A."/>
            <person name="Lutzoni F."/>
            <person name="Magnuson J."/>
            <person name="Mondo S."/>
            <person name="Nolan M."/>
            <person name="Ohm R."/>
            <person name="Pangilinan J."/>
            <person name="Park H.-J."/>
            <person name="Ramirez L."/>
            <person name="Alfaro M."/>
            <person name="Sun H."/>
            <person name="Tritt A."/>
            <person name="Yoshinaga Y."/>
            <person name="Zwiers L.-H."/>
            <person name="Turgeon B."/>
            <person name="Goodwin S."/>
            <person name="Spatafora J."/>
            <person name="Crous P."/>
            <person name="Grigoriev I."/>
        </authorList>
    </citation>
    <scope>NUCLEOTIDE SEQUENCE</scope>
    <source>
        <strain evidence="2">ATCC 74209</strain>
    </source>
</reference>
<sequence length="94" mass="11276">MEKIFPRRGLGVCLYTQLFRIASSPFLRTVIRELKAVFIHLFFYTASMSYRRMYPFIFLVFTNIIILVHTPNDCGLWMFWPFITKLALLYIDLK</sequence>
<dbReference type="EMBL" id="ML994390">
    <property type="protein sequence ID" value="KAF2196430.1"/>
    <property type="molecule type" value="Genomic_DNA"/>
</dbReference>